<comment type="caution">
    <text evidence="1">The sequence shown here is derived from an EMBL/GenBank/DDBJ whole genome shotgun (WGS) entry which is preliminary data.</text>
</comment>
<evidence type="ECO:0000313" key="1">
    <source>
        <dbReference type="EMBL" id="GMH64111.1"/>
    </source>
</evidence>
<dbReference type="Proteomes" id="UP001165082">
    <property type="component" value="Unassembled WGS sequence"/>
</dbReference>
<gene>
    <name evidence="1" type="ORF">TrRE_jg13028</name>
</gene>
<dbReference type="EMBL" id="BRXZ01001164">
    <property type="protein sequence ID" value="GMH64111.1"/>
    <property type="molecule type" value="Genomic_DNA"/>
</dbReference>
<evidence type="ECO:0000313" key="2">
    <source>
        <dbReference type="Proteomes" id="UP001165082"/>
    </source>
</evidence>
<organism evidence="1 2">
    <name type="scientific">Triparma retinervis</name>
    <dbReference type="NCBI Taxonomy" id="2557542"/>
    <lineage>
        <taxon>Eukaryota</taxon>
        <taxon>Sar</taxon>
        <taxon>Stramenopiles</taxon>
        <taxon>Ochrophyta</taxon>
        <taxon>Bolidophyceae</taxon>
        <taxon>Parmales</taxon>
        <taxon>Triparmaceae</taxon>
        <taxon>Triparma</taxon>
    </lineage>
</organism>
<proteinExistence type="predicted"/>
<reference evidence="1" key="1">
    <citation type="submission" date="2022-07" db="EMBL/GenBank/DDBJ databases">
        <title>Genome analysis of Parmales, a sister group of diatoms, reveals the evolutionary specialization of diatoms from phago-mixotrophs to photoautotrophs.</title>
        <authorList>
            <person name="Ban H."/>
            <person name="Sato S."/>
            <person name="Yoshikawa S."/>
            <person name="Kazumasa Y."/>
            <person name="Nakamura Y."/>
            <person name="Ichinomiya M."/>
            <person name="Saitoh K."/>
            <person name="Sato N."/>
            <person name="Blanc-Mathieu R."/>
            <person name="Endo H."/>
            <person name="Kuwata A."/>
            <person name="Ogata H."/>
        </authorList>
    </citation>
    <scope>NUCLEOTIDE SEQUENCE</scope>
</reference>
<name>A0A9W7A4T9_9STRA</name>
<keyword evidence="2" id="KW-1185">Reference proteome</keyword>
<dbReference type="OrthoDB" id="199913at2759"/>
<accession>A0A9W7A4T9</accession>
<dbReference type="AlphaFoldDB" id="A0A9W7A4T9"/>
<protein>
    <submittedName>
        <fullName evidence="1">Uncharacterized protein</fullName>
    </submittedName>
</protein>
<sequence length="237" mass="25743">MELYSRVNLLSPTSLQLTSGNSLVRWFGGLRAPSSLPGLPGGYSGGDATVVFHGAGGPDQYTDSLMGRNIHIIGISVGAFAADATISRLRKYIDQHPNAPKINLQLTLLDPFTQRGIFGVNWGIKNFGRNADYAQQYLNTDDPVPSTNEPCDNCAVFDVTNTSKRKKVDGEIFGHDWPLVHYTKYAKHVAMVDDSDKIARGTVKKRKLREKGLPPSHPLFTLGGVSSSVFTLGLVGI</sequence>